<name>A1K9M7_AZOSB</name>
<protein>
    <submittedName>
        <fullName evidence="4">Tfp pilus assembly protein</fullName>
    </submittedName>
</protein>
<dbReference type="InterPro" id="IPR025205">
    <property type="entry name" value="PilX/PilW_C"/>
</dbReference>
<dbReference type="KEGG" id="azo:azo2916"/>
<dbReference type="eggNOG" id="COG4726">
    <property type="taxonomic scope" value="Bacteria"/>
</dbReference>
<evidence type="ECO:0000259" key="3">
    <source>
        <dbReference type="Pfam" id="PF14341"/>
    </source>
</evidence>
<organism evidence="4 5">
    <name type="scientific">Azoarcus sp. (strain BH72)</name>
    <dbReference type="NCBI Taxonomy" id="418699"/>
    <lineage>
        <taxon>Bacteria</taxon>
        <taxon>Pseudomonadati</taxon>
        <taxon>Pseudomonadota</taxon>
        <taxon>Betaproteobacteria</taxon>
        <taxon>Rhodocyclales</taxon>
        <taxon>Zoogloeaceae</taxon>
        <taxon>Azoarcus</taxon>
    </lineage>
</organism>
<keyword evidence="5" id="KW-1185">Reference proteome</keyword>
<evidence type="ECO:0000313" key="4">
    <source>
        <dbReference type="EMBL" id="CAL95532.1"/>
    </source>
</evidence>
<dbReference type="Pfam" id="PF14341">
    <property type="entry name" value="PilX_N"/>
    <property type="match status" value="1"/>
</dbReference>
<evidence type="ECO:0000259" key="2">
    <source>
        <dbReference type="Pfam" id="PF13681"/>
    </source>
</evidence>
<feature type="transmembrane region" description="Helical" evidence="1">
    <location>
        <begin position="12"/>
        <end position="33"/>
    </location>
</feature>
<keyword evidence="1" id="KW-0812">Transmembrane</keyword>
<dbReference type="STRING" id="62928.azo2916"/>
<keyword evidence="1" id="KW-1133">Transmembrane helix</keyword>
<feature type="domain" description="Type 4 fimbrial biogenesis protein PilX N-terminal" evidence="3">
    <location>
        <begin position="11"/>
        <end position="61"/>
    </location>
</feature>
<evidence type="ECO:0000313" key="5">
    <source>
        <dbReference type="Proteomes" id="UP000002588"/>
    </source>
</evidence>
<dbReference type="AlphaFoldDB" id="A1K9M7"/>
<proteinExistence type="predicted"/>
<feature type="domain" description="PilX/PilW C-terminal" evidence="2">
    <location>
        <begin position="100"/>
        <end position="187"/>
    </location>
</feature>
<dbReference type="HOGENOM" id="CLU_103317_3_1_4"/>
<evidence type="ECO:0000256" key="1">
    <source>
        <dbReference type="SAM" id="Phobius"/>
    </source>
</evidence>
<sequence length="189" mass="20030">MKTPSAFAPQRGAALIVALLLLVVMTLLGLSGVRMVMLEERMTANAHDRGLAFQAAEAALRVGEAVAQSQAAAIPPNQLFPDGGEWSDSDDNCAASPCANGLCAQPDKDCPARWLDDGFDGWVDAGELDLGPLGTSPQYFVEFLGGNFPCDIDDPTAGATDCNRYRVTARSHGDDDRAIVILQSIYATE</sequence>
<dbReference type="Pfam" id="PF13681">
    <property type="entry name" value="PilX"/>
    <property type="match status" value="1"/>
</dbReference>
<gene>
    <name evidence="4" type="primary">pilX</name>
    <name evidence="4" type="ordered locus">azo2916</name>
</gene>
<dbReference type="Proteomes" id="UP000002588">
    <property type="component" value="Chromosome"/>
</dbReference>
<keyword evidence="1" id="KW-0472">Membrane</keyword>
<accession>A1K9M7</accession>
<dbReference type="InterPro" id="IPR025746">
    <property type="entry name" value="PilX_N_dom"/>
</dbReference>
<dbReference type="RefSeq" id="WP_011766642.1">
    <property type="nucleotide sequence ID" value="NC_008702.1"/>
</dbReference>
<reference evidence="4 5" key="1">
    <citation type="journal article" date="2006" name="Nat. Biotechnol.">
        <title>Complete genome of the mutualistic, N2-fixing grass endophyte Azoarcus sp. strain BH72.</title>
        <authorList>
            <person name="Krause A."/>
            <person name="Ramakumar A."/>
            <person name="Bartels D."/>
            <person name="Battistoni F."/>
            <person name="Bekel T."/>
            <person name="Boch J."/>
            <person name="Boehm M."/>
            <person name="Friedrich F."/>
            <person name="Hurek T."/>
            <person name="Krause L."/>
            <person name="Linke B."/>
            <person name="McHardy A.C."/>
            <person name="Sarkar A."/>
            <person name="Schneiker S."/>
            <person name="Syed A.A."/>
            <person name="Thauer R."/>
            <person name="Vorhoelter F.-J."/>
            <person name="Weidner S."/>
            <person name="Puehler A."/>
            <person name="Reinhold-Hurek B."/>
            <person name="Kaiser O."/>
            <person name="Goesmann A."/>
        </authorList>
    </citation>
    <scope>NUCLEOTIDE SEQUENCE [LARGE SCALE GENOMIC DNA]</scope>
    <source>
        <strain evidence="4 5">BH72</strain>
    </source>
</reference>
<dbReference type="EMBL" id="AM406670">
    <property type="protein sequence ID" value="CAL95532.1"/>
    <property type="molecule type" value="Genomic_DNA"/>
</dbReference>